<dbReference type="RefSeq" id="XP_015470161.1">
    <property type="nucleotide sequence ID" value="XM_015608968.1"/>
</dbReference>
<evidence type="ECO:0000256" key="5">
    <source>
        <dbReference type="ARBA" id="ARBA00022927"/>
    </source>
</evidence>
<dbReference type="InterPro" id="IPR006012">
    <property type="entry name" value="Syntaxin/epimorphin_CS"/>
</dbReference>
<evidence type="ECO:0000259" key="13">
    <source>
        <dbReference type="PROSITE" id="PS50192"/>
    </source>
</evidence>
<dbReference type="GeneID" id="26837147"/>
<dbReference type="SMART" id="SM00397">
    <property type="entry name" value="t_SNARE"/>
    <property type="match status" value="1"/>
</dbReference>
<dbReference type="GO" id="GO:0006906">
    <property type="term" value="P:vesicle fusion"/>
    <property type="evidence" value="ECO:0007669"/>
    <property type="project" value="TreeGrafter"/>
</dbReference>
<accession>A0A0V1Q6E8</accession>
<dbReference type="Proteomes" id="UP000054251">
    <property type="component" value="Unassembled WGS sequence"/>
</dbReference>
<keyword evidence="4 12" id="KW-0812">Transmembrane</keyword>
<dbReference type="SUPFAM" id="SSF47661">
    <property type="entry name" value="t-snare proteins"/>
    <property type="match status" value="1"/>
</dbReference>
<comment type="caution">
    <text evidence="14">The sequence shown here is derived from an EMBL/GenBank/DDBJ whole genome shotgun (WGS) entry which is preliminary data.</text>
</comment>
<comment type="subcellular location">
    <subcellularLocation>
        <location evidence="1">Golgi apparatus membrane</location>
        <topology evidence="1">Single-pass type IV membrane protein</topology>
    </subcellularLocation>
</comment>
<evidence type="ECO:0000256" key="11">
    <source>
        <dbReference type="SAM" id="Coils"/>
    </source>
</evidence>
<dbReference type="OrthoDB" id="546861at2759"/>
<comment type="similarity">
    <text evidence="2">Belongs to the syntaxin family.</text>
</comment>
<dbReference type="InterPro" id="IPR010989">
    <property type="entry name" value="SNARE"/>
</dbReference>
<dbReference type="FunFam" id="1.20.5.110:FF:000006">
    <property type="entry name" value="Syntaxin 6"/>
    <property type="match status" value="1"/>
</dbReference>
<dbReference type="GO" id="GO:0031201">
    <property type="term" value="C:SNARE complex"/>
    <property type="evidence" value="ECO:0007669"/>
    <property type="project" value="TreeGrafter"/>
</dbReference>
<evidence type="ECO:0000256" key="7">
    <source>
        <dbReference type="ARBA" id="ARBA00023034"/>
    </source>
</evidence>
<dbReference type="PROSITE" id="PS50192">
    <property type="entry name" value="T_SNARE"/>
    <property type="match status" value="1"/>
</dbReference>
<gene>
    <name evidence="14" type="ORF">AC631_00138</name>
</gene>
<organism evidence="14 15">
    <name type="scientific">Debaryomyces fabryi</name>
    <dbReference type="NCBI Taxonomy" id="58627"/>
    <lineage>
        <taxon>Eukaryota</taxon>
        <taxon>Fungi</taxon>
        <taxon>Dikarya</taxon>
        <taxon>Ascomycota</taxon>
        <taxon>Saccharomycotina</taxon>
        <taxon>Pichiomycetes</taxon>
        <taxon>Debaryomycetaceae</taxon>
        <taxon>Debaryomyces</taxon>
    </lineage>
</organism>
<feature type="coiled-coil region" evidence="11">
    <location>
        <begin position="40"/>
        <end position="98"/>
    </location>
</feature>
<dbReference type="PANTHER" id="PTHR19957:SF224">
    <property type="entry name" value="HL02043P"/>
    <property type="match status" value="1"/>
</dbReference>
<keyword evidence="5" id="KW-0653">Protein transport</keyword>
<dbReference type="GO" id="GO:0005802">
    <property type="term" value="C:trans-Golgi network"/>
    <property type="evidence" value="ECO:0007669"/>
    <property type="project" value="UniProtKB-ARBA"/>
</dbReference>
<evidence type="ECO:0000256" key="2">
    <source>
        <dbReference type="ARBA" id="ARBA00009063"/>
    </source>
</evidence>
<evidence type="ECO:0000256" key="9">
    <source>
        <dbReference type="ARBA" id="ARBA00023136"/>
    </source>
</evidence>
<dbReference type="InterPro" id="IPR048036">
    <property type="entry name" value="Tlg1p-like_N"/>
</dbReference>
<dbReference type="PROSITE" id="PS00914">
    <property type="entry name" value="SYNTAXIN"/>
    <property type="match status" value="1"/>
</dbReference>
<dbReference type="InterPro" id="IPR045242">
    <property type="entry name" value="Syntaxin"/>
</dbReference>
<keyword evidence="15" id="KW-1185">Reference proteome</keyword>
<dbReference type="GO" id="GO:0048193">
    <property type="term" value="P:Golgi vesicle transport"/>
    <property type="evidence" value="ECO:0007669"/>
    <property type="project" value="InterPro"/>
</dbReference>
<keyword evidence="9 12" id="KW-0472">Membrane</keyword>
<reference evidence="14 15" key="1">
    <citation type="submission" date="2015-11" db="EMBL/GenBank/DDBJ databases">
        <title>The genome of Debaryomyces fabryi.</title>
        <authorList>
            <person name="Tafer H."/>
            <person name="Lopandic K."/>
        </authorList>
    </citation>
    <scope>NUCLEOTIDE SEQUENCE [LARGE SCALE GENOMIC DNA]</scope>
    <source>
        <strain evidence="14 15">CBS 789</strain>
    </source>
</reference>
<dbReference type="AlphaFoldDB" id="A0A0V1Q6E8"/>
<evidence type="ECO:0000256" key="6">
    <source>
        <dbReference type="ARBA" id="ARBA00022989"/>
    </source>
</evidence>
<dbReference type="GO" id="GO:0000139">
    <property type="term" value="C:Golgi membrane"/>
    <property type="evidence" value="ECO:0007669"/>
    <property type="project" value="UniProtKB-SubCell"/>
</dbReference>
<dbReference type="Pfam" id="PF09177">
    <property type="entry name" value="STX6_10_61_N"/>
    <property type="match status" value="1"/>
</dbReference>
<dbReference type="InterPro" id="IPR015260">
    <property type="entry name" value="Syntaxin-6/10/61_N"/>
</dbReference>
<feature type="domain" description="T-SNARE coiled-coil homology" evidence="13">
    <location>
        <begin position="139"/>
        <end position="201"/>
    </location>
</feature>
<keyword evidence="3" id="KW-0813">Transport</keyword>
<evidence type="ECO:0000256" key="4">
    <source>
        <dbReference type="ARBA" id="ARBA00022692"/>
    </source>
</evidence>
<proteinExistence type="inferred from homology"/>
<dbReference type="CDD" id="cd21444">
    <property type="entry name" value="SNARE_NTD_Tlg1p-like"/>
    <property type="match status" value="1"/>
</dbReference>
<evidence type="ECO:0000256" key="3">
    <source>
        <dbReference type="ARBA" id="ARBA00022448"/>
    </source>
</evidence>
<keyword evidence="8 11" id="KW-0175">Coiled coil</keyword>
<feature type="transmembrane region" description="Helical" evidence="12">
    <location>
        <begin position="212"/>
        <end position="230"/>
    </location>
</feature>
<evidence type="ECO:0000256" key="10">
    <source>
        <dbReference type="ARBA" id="ARBA00073343"/>
    </source>
</evidence>
<sequence>MDPFNDVQDDCWSQIRNLEDFIRKTKYMTEDAKTDFQYSYQDLNETLEDLSQAVTVSETNPEKFQLNSADITRRKDVLKELESKIKSLQNDWQTKLADPNRQREITTMSNRISQDNTGQEDPFNDSHRVNNEFEQFQQQEYIQNQDLQLDSIHQTMQNLNQQATMMGSELEEQGFMLEGLDQDMDIVGNKVQRGLKRVGFILEKNRERASDCCIALLVVALCILLILVIAL</sequence>
<dbReference type="CDD" id="cd15851">
    <property type="entry name" value="SNARE_Syntaxin6"/>
    <property type="match status" value="1"/>
</dbReference>
<dbReference type="GO" id="GO:0000149">
    <property type="term" value="F:SNARE binding"/>
    <property type="evidence" value="ECO:0007669"/>
    <property type="project" value="TreeGrafter"/>
</dbReference>
<dbReference type="SUPFAM" id="SSF58038">
    <property type="entry name" value="SNARE fusion complex"/>
    <property type="match status" value="1"/>
</dbReference>
<dbReference type="Gene3D" id="1.20.5.110">
    <property type="match status" value="1"/>
</dbReference>
<evidence type="ECO:0000256" key="1">
    <source>
        <dbReference type="ARBA" id="ARBA00004409"/>
    </source>
</evidence>
<evidence type="ECO:0000313" key="14">
    <source>
        <dbReference type="EMBL" id="KSA04059.1"/>
    </source>
</evidence>
<dbReference type="GO" id="GO:0006886">
    <property type="term" value="P:intracellular protein transport"/>
    <property type="evidence" value="ECO:0007669"/>
    <property type="project" value="InterPro"/>
</dbReference>
<evidence type="ECO:0000313" key="15">
    <source>
        <dbReference type="Proteomes" id="UP000054251"/>
    </source>
</evidence>
<evidence type="ECO:0000256" key="8">
    <source>
        <dbReference type="ARBA" id="ARBA00023054"/>
    </source>
</evidence>
<protein>
    <recommendedName>
        <fullName evidence="10">t-SNARE affecting a late Golgi compartment protein 1</fullName>
    </recommendedName>
</protein>
<keyword evidence="6 12" id="KW-1133">Transmembrane helix</keyword>
<name>A0A0V1Q6E8_9ASCO</name>
<dbReference type="GO" id="GO:0048278">
    <property type="term" value="P:vesicle docking"/>
    <property type="evidence" value="ECO:0007669"/>
    <property type="project" value="TreeGrafter"/>
</dbReference>
<dbReference type="EMBL" id="LMYN01000002">
    <property type="protein sequence ID" value="KSA04059.1"/>
    <property type="molecule type" value="Genomic_DNA"/>
</dbReference>
<dbReference type="InterPro" id="IPR000727">
    <property type="entry name" value="T_SNARE_dom"/>
</dbReference>
<keyword evidence="7" id="KW-0333">Golgi apparatus</keyword>
<dbReference type="PANTHER" id="PTHR19957">
    <property type="entry name" value="SYNTAXIN"/>
    <property type="match status" value="1"/>
</dbReference>
<dbReference type="Gene3D" id="1.20.58.90">
    <property type="match status" value="1"/>
</dbReference>
<dbReference type="GO" id="GO:0005484">
    <property type="term" value="F:SNAP receptor activity"/>
    <property type="evidence" value="ECO:0007669"/>
    <property type="project" value="InterPro"/>
</dbReference>
<evidence type="ECO:0000256" key="12">
    <source>
        <dbReference type="SAM" id="Phobius"/>
    </source>
</evidence>